<organism evidence="5 6">
    <name type="scientific">Pseudaminobacter soli</name>
    <name type="common">ex Zhang et al. 2022</name>
    <dbReference type="NCBI Taxonomy" id="2831468"/>
    <lineage>
        <taxon>Bacteria</taxon>
        <taxon>Pseudomonadati</taxon>
        <taxon>Pseudomonadota</taxon>
        <taxon>Alphaproteobacteria</taxon>
        <taxon>Hyphomicrobiales</taxon>
        <taxon>Phyllobacteriaceae</taxon>
        <taxon>Pseudaminobacter</taxon>
    </lineage>
</organism>
<dbReference type="AlphaFoldDB" id="A0A942I3Q5"/>
<name>A0A942I3Q5_9HYPH</name>
<evidence type="ECO:0000256" key="2">
    <source>
        <dbReference type="ARBA" id="ARBA00022630"/>
    </source>
</evidence>
<dbReference type="InterPro" id="IPR023753">
    <property type="entry name" value="FAD/NAD-binding_dom"/>
</dbReference>
<reference evidence="5" key="1">
    <citation type="submission" date="2021-04" db="EMBL/GenBank/DDBJ databases">
        <title>Pseudaminobacter soli sp. nov., isolated from paddy soil contaminated by heavy metals.</title>
        <authorList>
            <person name="Zhang K."/>
        </authorList>
    </citation>
    <scope>NUCLEOTIDE SEQUENCE</scope>
    <source>
        <strain evidence="5">19-2017</strain>
    </source>
</reference>
<dbReference type="Pfam" id="PF07992">
    <property type="entry name" value="Pyr_redox_2"/>
    <property type="match status" value="1"/>
</dbReference>
<evidence type="ECO:0000256" key="3">
    <source>
        <dbReference type="ARBA" id="ARBA00023002"/>
    </source>
</evidence>
<evidence type="ECO:0000313" key="5">
    <source>
        <dbReference type="EMBL" id="MBS3650284.1"/>
    </source>
</evidence>
<evidence type="ECO:0000313" key="6">
    <source>
        <dbReference type="Proteomes" id="UP000680348"/>
    </source>
</evidence>
<evidence type="ECO:0000256" key="1">
    <source>
        <dbReference type="ARBA" id="ARBA00018719"/>
    </source>
</evidence>
<keyword evidence="6" id="KW-1185">Reference proteome</keyword>
<dbReference type="PANTHER" id="PTHR48105">
    <property type="entry name" value="THIOREDOXIN REDUCTASE 1-RELATED-RELATED"/>
    <property type="match status" value="1"/>
</dbReference>
<dbReference type="Gene3D" id="3.50.50.60">
    <property type="entry name" value="FAD/NAD(P)-binding domain"/>
    <property type="match status" value="2"/>
</dbReference>
<keyword evidence="2" id="KW-0285">Flavoprotein</keyword>
<accession>A0A942I3Q5</accession>
<dbReference type="PRINTS" id="PR00368">
    <property type="entry name" value="FADPNR"/>
</dbReference>
<feature type="domain" description="FAD/NAD(P)-binding" evidence="4">
    <location>
        <begin position="19"/>
        <end position="295"/>
    </location>
</feature>
<dbReference type="PRINTS" id="PR00469">
    <property type="entry name" value="PNDRDTASEII"/>
</dbReference>
<proteinExistence type="predicted"/>
<dbReference type="InterPro" id="IPR036188">
    <property type="entry name" value="FAD/NAD-bd_sf"/>
</dbReference>
<dbReference type="EMBL" id="JAGWCR010000009">
    <property type="protein sequence ID" value="MBS3650284.1"/>
    <property type="molecule type" value="Genomic_DNA"/>
</dbReference>
<dbReference type="InterPro" id="IPR050097">
    <property type="entry name" value="Ferredoxin-NADP_redctase_2"/>
</dbReference>
<keyword evidence="3" id="KW-0560">Oxidoreductase</keyword>
<dbReference type="Proteomes" id="UP000680348">
    <property type="component" value="Unassembled WGS sequence"/>
</dbReference>
<dbReference type="RefSeq" id="WP_188255852.1">
    <property type="nucleotide sequence ID" value="NZ_JABVCF010000009.1"/>
</dbReference>
<dbReference type="GO" id="GO:0016491">
    <property type="term" value="F:oxidoreductase activity"/>
    <property type="evidence" value="ECO:0007669"/>
    <property type="project" value="UniProtKB-KW"/>
</dbReference>
<sequence length="322" mass="34579">MGPHAGTGAEKAPDGRVLDCLIAGGGPAGATAAIYLARFRRSVTVIDAQESRTRWIGTIRNYPGFPEGISGPDLCDRIRRQASKHGAVFVKGHVRALHRTSSGFEALTSEGMILARHVILATGLKDRLPDVPGFSEQLIMRDKVRLCPICDGHDFIGNRLAVWGEPSRALREAVFLRTFTNQISIVPDRPLTSEDSHSLASSGFDRVMDQVTRISEDGEGVSLHFQNGDRRDFDAIYLAMGAAPRSDLAVTLGAAANKAGCLKTDDHRQTNVPGLYSIGDVVDELDQISVATGHAAIAATSVHNAIARALGERPLTGRREKA</sequence>
<comment type="caution">
    <text evidence="5">The sequence shown here is derived from an EMBL/GenBank/DDBJ whole genome shotgun (WGS) entry which is preliminary data.</text>
</comment>
<gene>
    <name evidence="5" type="ORF">KEU06_16845</name>
</gene>
<dbReference type="SUPFAM" id="SSF51905">
    <property type="entry name" value="FAD/NAD(P)-binding domain"/>
    <property type="match status" value="1"/>
</dbReference>
<evidence type="ECO:0000259" key="4">
    <source>
        <dbReference type="Pfam" id="PF07992"/>
    </source>
</evidence>
<protein>
    <recommendedName>
        <fullName evidence="1">Thioredoxin reductase</fullName>
    </recommendedName>
</protein>